<dbReference type="AlphaFoldDB" id="A0A1M5JNC9"/>
<organism evidence="2 3">
    <name type="scientific">Bradyrhizobium erythrophlei</name>
    <dbReference type="NCBI Taxonomy" id="1437360"/>
    <lineage>
        <taxon>Bacteria</taxon>
        <taxon>Pseudomonadati</taxon>
        <taxon>Pseudomonadota</taxon>
        <taxon>Alphaproteobacteria</taxon>
        <taxon>Hyphomicrobiales</taxon>
        <taxon>Nitrobacteraceae</taxon>
        <taxon>Bradyrhizobium</taxon>
    </lineage>
</organism>
<dbReference type="InterPro" id="IPR035923">
    <property type="entry name" value="TT1751-like_sf"/>
</dbReference>
<evidence type="ECO:0000313" key="2">
    <source>
        <dbReference type="EMBL" id="SHG42067.1"/>
    </source>
</evidence>
<evidence type="ECO:0000313" key="3">
    <source>
        <dbReference type="Proteomes" id="UP000189796"/>
    </source>
</evidence>
<sequence length="137" mass="14538">MDRDGLITIQSQYTPKDTMQRLETAVRSKGMTVFAHIDHAAGAAEVGMALRPTDLLIFGSPKGGTPLMQSAQTIGIDLPLKALVWEDAEGHVWLSYNDPAWIAQRHAGPAGMQAAVRTMTGALNAIAAEATSAAPKK</sequence>
<dbReference type="Gene3D" id="3.30.310.70">
    <property type="entry name" value="TT1751-like domain"/>
    <property type="match status" value="1"/>
</dbReference>
<evidence type="ECO:0000259" key="1">
    <source>
        <dbReference type="Pfam" id="PF03625"/>
    </source>
</evidence>
<dbReference type="PANTHER" id="PTHR38342:SF2">
    <property type="entry name" value="INNER MEMBRANE OR EXPORTED"/>
    <property type="match status" value="1"/>
</dbReference>
<protein>
    <submittedName>
        <fullName evidence="2">Uncharacterized conserved protein, DUF302 family</fullName>
    </submittedName>
</protein>
<dbReference type="OrthoDB" id="9799367at2"/>
<dbReference type="SUPFAM" id="SSF103247">
    <property type="entry name" value="TT1751-like"/>
    <property type="match status" value="1"/>
</dbReference>
<proteinExistence type="predicted"/>
<gene>
    <name evidence="2" type="ORF">SAMN05443248_1497</name>
</gene>
<dbReference type="CDD" id="cd14797">
    <property type="entry name" value="DUF302"/>
    <property type="match status" value="1"/>
</dbReference>
<dbReference type="InterPro" id="IPR005180">
    <property type="entry name" value="DUF302"/>
</dbReference>
<dbReference type="Proteomes" id="UP000189796">
    <property type="component" value="Chromosome I"/>
</dbReference>
<dbReference type="PANTHER" id="PTHR38342">
    <property type="entry name" value="SLR5037 PROTEIN"/>
    <property type="match status" value="1"/>
</dbReference>
<accession>A0A1M5JNC9</accession>
<dbReference type="EMBL" id="LT670817">
    <property type="protein sequence ID" value="SHG42067.1"/>
    <property type="molecule type" value="Genomic_DNA"/>
</dbReference>
<reference evidence="2 3" key="1">
    <citation type="submission" date="2016-11" db="EMBL/GenBank/DDBJ databases">
        <authorList>
            <person name="Jaros S."/>
            <person name="Januszkiewicz K."/>
            <person name="Wedrychowicz H."/>
        </authorList>
    </citation>
    <scope>NUCLEOTIDE SEQUENCE [LARGE SCALE GENOMIC DNA]</scope>
    <source>
        <strain evidence="2 3">GAS138</strain>
    </source>
</reference>
<dbReference type="Pfam" id="PF03625">
    <property type="entry name" value="DUF302"/>
    <property type="match status" value="1"/>
</dbReference>
<feature type="domain" description="DUF302" evidence="1">
    <location>
        <begin position="37"/>
        <end position="99"/>
    </location>
</feature>
<name>A0A1M5JNC9_9BRAD</name>
<dbReference type="RefSeq" id="WP_079600670.1">
    <property type="nucleotide sequence ID" value="NZ_LT670817.1"/>
</dbReference>